<sequence>CSNPSTPDSLDTLIFTHGAGGTLSAPAVVNFCAGFSSSLPVFAFQGSSNLPARVQAFHECISHIRTWLLIGGRSMGARAAVMAATSFLTETIEETDERPKVRLILVSYPLKGPKGIRDEILLDLSEDVDVLFIIGERDAMCPLDPLEDVRGKMAAVSQLVVVRGADHGMCVRGKDREREVGEETGQVAARWV</sequence>
<evidence type="ECO:0000313" key="2">
    <source>
        <dbReference type="EMBL" id="KAF2128384.1"/>
    </source>
</evidence>
<keyword evidence="3" id="KW-1185">Reference proteome</keyword>
<dbReference type="EMBL" id="ML977508">
    <property type="protein sequence ID" value="KAF2128384.1"/>
    <property type="molecule type" value="Genomic_DNA"/>
</dbReference>
<feature type="non-terminal residue" evidence="2">
    <location>
        <position position="1"/>
    </location>
</feature>
<feature type="domain" description="KANL3/Tex30 alpha/beta hydrolase-like" evidence="1">
    <location>
        <begin position="13"/>
        <end position="175"/>
    </location>
</feature>
<reference evidence="2" key="1">
    <citation type="journal article" date="2020" name="Stud. Mycol.">
        <title>101 Dothideomycetes genomes: a test case for predicting lifestyles and emergence of pathogens.</title>
        <authorList>
            <person name="Haridas S."/>
            <person name="Albert R."/>
            <person name="Binder M."/>
            <person name="Bloem J."/>
            <person name="Labutti K."/>
            <person name="Salamov A."/>
            <person name="Andreopoulos B."/>
            <person name="Baker S."/>
            <person name="Barry K."/>
            <person name="Bills G."/>
            <person name="Bluhm B."/>
            <person name="Cannon C."/>
            <person name="Castanera R."/>
            <person name="Culley D."/>
            <person name="Daum C."/>
            <person name="Ezra D."/>
            <person name="Gonzalez J."/>
            <person name="Henrissat B."/>
            <person name="Kuo A."/>
            <person name="Liang C."/>
            <person name="Lipzen A."/>
            <person name="Lutzoni F."/>
            <person name="Magnuson J."/>
            <person name="Mondo S."/>
            <person name="Nolan M."/>
            <person name="Ohm R."/>
            <person name="Pangilinan J."/>
            <person name="Park H.-J."/>
            <person name="Ramirez L."/>
            <person name="Alfaro M."/>
            <person name="Sun H."/>
            <person name="Tritt A."/>
            <person name="Yoshinaga Y."/>
            <person name="Zwiers L.-H."/>
            <person name="Turgeon B."/>
            <person name="Goodwin S."/>
            <person name="Spatafora J."/>
            <person name="Crous P."/>
            <person name="Grigoriev I."/>
        </authorList>
    </citation>
    <scope>NUCLEOTIDE SEQUENCE</scope>
    <source>
        <strain evidence="2">CBS 119687</strain>
    </source>
</reference>
<dbReference type="OrthoDB" id="6415022at2759"/>
<dbReference type="Gene3D" id="3.40.50.1820">
    <property type="entry name" value="alpha/beta hydrolase"/>
    <property type="match status" value="1"/>
</dbReference>
<gene>
    <name evidence="2" type="ORF">P153DRAFT_262877</name>
</gene>
<accession>A0A6A6ABJ5</accession>
<dbReference type="Proteomes" id="UP000799771">
    <property type="component" value="Unassembled WGS sequence"/>
</dbReference>
<dbReference type="InterPro" id="IPR026555">
    <property type="entry name" value="NSL3/Tex30"/>
</dbReference>
<organism evidence="2 3">
    <name type="scientific">Dothidotthia symphoricarpi CBS 119687</name>
    <dbReference type="NCBI Taxonomy" id="1392245"/>
    <lineage>
        <taxon>Eukaryota</taxon>
        <taxon>Fungi</taxon>
        <taxon>Dikarya</taxon>
        <taxon>Ascomycota</taxon>
        <taxon>Pezizomycotina</taxon>
        <taxon>Dothideomycetes</taxon>
        <taxon>Pleosporomycetidae</taxon>
        <taxon>Pleosporales</taxon>
        <taxon>Dothidotthiaceae</taxon>
        <taxon>Dothidotthia</taxon>
    </lineage>
</organism>
<dbReference type="PANTHER" id="PTHR13136">
    <property type="entry name" value="TESTIS DEVELOPMENT PROTEIN PRTD"/>
    <property type="match status" value="1"/>
</dbReference>
<dbReference type="InterPro" id="IPR046879">
    <property type="entry name" value="KANL3/Tex30_Abhydrolase"/>
</dbReference>
<evidence type="ECO:0000313" key="3">
    <source>
        <dbReference type="Proteomes" id="UP000799771"/>
    </source>
</evidence>
<dbReference type="InterPro" id="IPR029058">
    <property type="entry name" value="AB_hydrolase_fold"/>
</dbReference>
<evidence type="ECO:0000259" key="1">
    <source>
        <dbReference type="Pfam" id="PF20408"/>
    </source>
</evidence>
<dbReference type="Pfam" id="PF20408">
    <property type="entry name" value="Abhydrolase_11"/>
    <property type="match status" value="1"/>
</dbReference>
<protein>
    <recommendedName>
        <fullName evidence="1">KANL3/Tex30 alpha/beta hydrolase-like domain-containing protein</fullName>
    </recommendedName>
</protein>
<dbReference type="RefSeq" id="XP_033522773.1">
    <property type="nucleotide sequence ID" value="XM_033662842.1"/>
</dbReference>
<dbReference type="SUPFAM" id="SSF53474">
    <property type="entry name" value="alpha/beta-Hydrolases"/>
    <property type="match status" value="1"/>
</dbReference>
<dbReference type="GeneID" id="54403274"/>
<name>A0A6A6ABJ5_9PLEO</name>
<dbReference type="PANTHER" id="PTHR13136:SF11">
    <property type="entry name" value="TESTIS-EXPRESSED PROTEIN 30"/>
    <property type="match status" value="1"/>
</dbReference>
<dbReference type="AlphaFoldDB" id="A0A6A6ABJ5"/>
<proteinExistence type="predicted"/>
<feature type="non-terminal residue" evidence="2">
    <location>
        <position position="192"/>
    </location>
</feature>